<dbReference type="PANTHER" id="PTHR46268:SF6">
    <property type="entry name" value="UNIVERSAL STRESS PROTEIN UP12"/>
    <property type="match status" value="1"/>
</dbReference>
<evidence type="ECO:0000259" key="2">
    <source>
        <dbReference type="Pfam" id="PF00582"/>
    </source>
</evidence>
<comment type="caution">
    <text evidence="3">The sequence shown here is derived from an EMBL/GenBank/DDBJ whole genome shotgun (WGS) entry which is preliminary data.</text>
</comment>
<reference evidence="3 4" key="1">
    <citation type="journal article" date="2019" name="Int. J. Syst. Evol. Microbiol.">
        <title>The Global Catalogue of Microorganisms (GCM) 10K type strain sequencing project: providing services to taxonomists for standard genome sequencing and annotation.</title>
        <authorList>
            <consortium name="The Broad Institute Genomics Platform"/>
            <consortium name="The Broad Institute Genome Sequencing Center for Infectious Disease"/>
            <person name="Wu L."/>
            <person name="Ma J."/>
        </authorList>
    </citation>
    <scope>NUCLEOTIDE SEQUENCE [LARGE SCALE GENOMIC DNA]</scope>
    <source>
        <strain evidence="3 4">JCM 10671</strain>
    </source>
</reference>
<dbReference type="Gene3D" id="3.40.50.620">
    <property type="entry name" value="HUPs"/>
    <property type="match status" value="2"/>
</dbReference>
<dbReference type="EMBL" id="BAAAHE010000038">
    <property type="protein sequence ID" value="GAA0630630.1"/>
    <property type="molecule type" value="Genomic_DNA"/>
</dbReference>
<evidence type="ECO:0000313" key="4">
    <source>
        <dbReference type="Proteomes" id="UP001500957"/>
    </source>
</evidence>
<organism evidence="3 4">
    <name type="scientific">Sporichthya brevicatena</name>
    <dbReference type="NCBI Taxonomy" id="171442"/>
    <lineage>
        <taxon>Bacteria</taxon>
        <taxon>Bacillati</taxon>
        <taxon>Actinomycetota</taxon>
        <taxon>Actinomycetes</taxon>
        <taxon>Sporichthyales</taxon>
        <taxon>Sporichthyaceae</taxon>
        <taxon>Sporichthya</taxon>
    </lineage>
</organism>
<dbReference type="RefSeq" id="WP_344607673.1">
    <property type="nucleotide sequence ID" value="NZ_BAAAHE010000038.1"/>
</dbReference>
<dbReference type="CDD" id="cd00293">
    <property type="entry name" value="USP-like"/>
    <property type="match status" value="1"/>
</dbReference>
<dbReference type="InterPro" id="IPR006016">
    <property type="entry name" value="UspA"/>
</dbReference>
<evidence type="ECO:0000313" key="3">
    <source>
        <dbReference type="EMBL" id="GAA0630630.1"/>
    </source>
</evidence>
<evidence type="ECO:0000256" key="1">
    <source>
        <dbReference type="ARBA" id="ARBA00008791"/>
    </source>
</evidence>
<dbReference type="Pfam" id="PF00582">
    <property type="entry name" value="Usp"/>
    <property type="match status" value="2"/>
</dbReference>
<sequence length="287" mass="30133">MTLSTSPRVVVGYDGTPTARAALAVAAREAARRGRTLLIVHAEDEGWDLVRNGEQGLDPLAEAVELVGTTLPRGRVTVLDRLGPAATVLCEQAENAELLVVGRGNVGLLAVLMGSVAIDVASNASCPVLVVGDGGSAAPETGPVVAGVDRHHAEEVLEAAFREAELRGAPLLVVHSWSSLHWLGPDGLVTFDADSELLREQHLDWLHDLVDRYAGKHPDVEVTQAPREGRAADVLLSASGGAGLMIVGTRGRGPVRGMLLGSVGQKLVRHARCPVLVVRGDDPERTT</sequence>
<dbReference type="PRINTS" id="PR01438">
    <property type="entry name" value="UNVRSLSTRESS"/>
</dbReference>
<gene>
    <name evidence="3" type="ORF">GCM10009547_38040</name>
</gene>
<dbReference type="InterPro" id="IPR014729">
    <property type="entry name" value="Rossmann-like_a/b/a_fold"/>
</dbReference>
<proteinExistence type="inferred from homology"/>
<keyword evidence="4" id="KW-1185">Reference proteome</keyword>
<feature type="domain" description="UspA" evidence="2">
    <location>
        <begin position="8"/>
        <end position="131"/>
    </location>
</feature>
<dbReference type="SUPFAM" id="SSF52402">
    <property type="entry name" value="Adenine nucleotide alpha hydrolases-like"/>
    <property type="match status" value="2"/>
</dbReference>
<dbReference type="InterPro" id="IPR006015">
    <property type="entry name" value="Universal_stress_UspA"/>
</dbReference>
<dbReference type="Proteomes" id="UP001500957">
    <property type="component" value="Unassembled WGS sequence"/>
</dbReference>
<comment type="similarity">
    <text evidence="1">Belongs to the universal stress protein A family.</text>
</comment>
<accession>A0ABN1H6S9</accession>
<name>A0ABN1H6S9_9ACTN</name>
<protein>
    <submittedName>
        <fullName evidence="3">Universal stress protein</fullName>
    </submittedName>
</protein>
<dbReference type="PANTHER" id="PTHR46268">
    <property type="entry name" value="STRESS RESPONSE PROTEIN NHAX"/>
    <property type="match status" value="1"/>
</dbReference>
<feature type="domain" description="UspA" evidence="2">
    <location>
        <begin position="144"/>
        <end position="279"/>
    </location>
</feature>